<dbReference type="CDD" id="cd06268">
    <property type="entry name" value="PBP1_ABC_transporter_LIVBP-like"/>
    <property type="match status" value="1"/>
</dbReference>
<sequence length="930" mass="102239">MAMADRERFIRKYLKALRAVYVPDERPRILPTLVRRRKNRRLPPPIVRLIAPETTEFDRTTGLLPRTGEWLSEPGGRRAVPRAMIDVADALPDMFTPGFAPAGDQELEGHCLPILHDLYTCFASDDTAMGPIPFPRYRTADWLTRQRLRGSATDASDELRERLPQLLRGKPSADRSATALGAVGGTVARVLTVLLSVWPVVRLWLFVSSHIPGLSRVSYWFMHQRYLSPGLSHSFVGFGVRLTEPMRARENKDQIAKLLLNAFLEDLRAAYRRVPWRPSGWRRTAYPVALLDGVTADDGADRMIRFLNEIRNETGLFDPLVIVARIEHSTESPDARFDDLGVTVDGETQDPLLSWRDDIDESRRHRNTDSWYLTLPLPESLSTSLPRFDRSDLAYPPAPPWAARRSMVAAVALLPVVALVAAAVAVVQPRLVAGCTASPWRSGVDVTVRGTECVGLSSSAAQIFSDDLELGEMQREVFHQNDVAARLRHDNPRRPLVTLVYFAGMTYVDRNGRYPHAQAEELAGLAVRQRWANKQSGASEPLLRVVIANGGTTMRYATWVVDHQIARLLRSDPTVAGVIGLDRSTAETRRAIARLGELGVPTMATTLSADGLEEVSPLYFQPVLPNSTQAKLVAEYVLGARNLDGGPRYGKVNVYVSDDPSDIYVRTLENDLRHELGDRFGEIEPWSDQGQIPSRRMPCAPMDHAQPSDLLFFGGRNPDFGPFVSAVAQHCGAGMPPILANDTATRAVSDKLVQNSAPTGFPVHYVAKGVPALLAGRNCVRDGEPVRPASPNMHTLCSELRDLRGALPHFQVSWPGDRTGIGFDVAELFLGAVKRNRARPEYSGAVVNRAAIALELRRGELDADTVTGNLRFDGPHGLVSGASIAILMTSDLNDAETPPTCLLQLPLPPDGGNGCPPGTGSDTETWVRPG</sequence>
<feature type="region of interest" description="Disordered" evidence="1">
    <location>
        <begin position="910"/>
        <end position="930"/>
    </location>
</feature>
<evidence type="ECO:0000313" key="2">
    <source>
        <dbReference type="EMBL" id="MDR7169081.1"/>
    </source>
</evidence>
<dbReference type="InterPro" id="IPR028082">
    <property type="entry name" value="Peripla_BP_I"/>
</dbReference>
<organism evidence="2 3">
    <name type="scientific">Nocardia kruczakiae</name>
    <dbReference type="NCBI Taxonomy" id="261477"/>
    <lineage>
        <taxon>Bacteria</taxon>
        <taxon>Bacillati</taxon>
        <taxon>Actinomycetota</taxon>
        <taxon>Actinomycetes</taxon>
        <taxon>Mycobacteriales</taxon>
        <taxon>Nocardiaceae</taxon>
        <taxon>Nocardia</taxon>
    </lineage>
</organism>
<protein>
    <submittedName>
        <fullName evidence="2">ABC-type branched-subunit amino acid transport system substrate-binding protein</fullName>
    </submittedName>
</protein>
<keyword evidence="3" id="KW-1185">Reference proteome</keyword>
<dbReference type="RefSeq" id="WP_310402006.1">
    <property type="nucleotide sequence ID" value="NZ_JAVDWW010000004.1"/>
</dbReference>
<name>A0ABU1XEW3_9NOCA</name>
<comment type="caution">
    <text evidence="2">The sequence shown here is derived from an EMBL/GenBank/DDBJ whole genome shotgun (WGS) entry which is preliminary data.</text>
</comment>
<evidence type="ECO:0000313" key="3">
    <source>
        <dbReference type="Proteomes" id="UP001251217"/>
    </source>
</evidence>
<dbReference type="Proteomes" id="UP001251217">
    <property type="component" value="Unassembled WGS sequence"/>
</dbReference>
<dbReference type="Gene3D" id="3.40.50.2300">
    <property type="match status" value="1"/>
</dbReference>
<gene>
    <name evidence="2" type="ORF">J2W56_002822</name>
</gene>
<proteinExistence type="predicted"/>
<evidence type="ECO:0000256" key="1">
    <source>
        <dbReference type="SAM" id="MobiDB-lite"/>
    </source>
</evidence>
<dbReference type="EMBL" id="JAVDWW010000004">
    <property type="protein sequence ID" value="MDR7169081.1"/>
    <property type="molecule type" value="Genomic_DNA"/>
</dbReference>
<dbReference type="SUPFAM" id="SSF53822">
    <property type="entry name" value="Periplasmic binding protein-like I"/>
    <property type="match status" value="1"/>
</dbReference>
<accession>A0ABU1XEW3</accession>
<reference evidence="2 3" key="1">
    <citation type="submission" date="2023-07" db="EMBL/GenBank/DDBJ databases">
        <title>Sorghum-associated microbial communities from plants grown in Nebraska, USA.</title>
        <authorList>
            <person name="Schachtman D."/>
        </authorList>
    </citation>
    <scope>NUCLEOTIDE SEQUENCE [LARGE SCALE GENOMIC DNA]</scope>
    <source>
        <strain evidence="2 3">4272</strain>
    </source>
</reference>